<dbReference type="InParanoid" id="A0A165NS27"/>
<keyword evidence="2" id="KW-1185">Reference proteome</keyword>
<dbReference type="Proteomes" id="UP000076761">
    <property type="component" value="Unassembled WGS sequence"/>
</dbReference>
<name>A0A165NS27_9AGAM</name>
<sequence length="90" mass="10464">MRMKKNRISYRNLEKCEINTLATRQRTKNYPRERNIRALKASTGFATSVVYIKLIMGYTGYIYAIMNICSSNNNVIYDLSNNQTKVDLAM</sequence>
<accession>A0A165NS27</accession>
<dbReference type="EMBL" id="KV425627">
    <property type="protein sequence ID" value="KZT20024.1"/>
    <property type="molecule type" value="Genomic_DNA"/>
</dbReference>
<dbReference type="AlphaFoldDB" id="A0A165NS27"/>
<gene>
    <name evidence="1" type="ORF">NEOLEDRAFT_893519</name>
</gene>
<organism evidence="1 2">
    <name type="scientific">Neolentinus lepideus HHB14362 ss-1</name>
    <dbReference type="NCBI Taxonomy" id="1314782"/>
    <lineage>
        <taxon>Eukaryota</taxon>
        <taxon>Fungi</taxon>
        <taxon>Dikarya</taxon>
        <taxon>Basidiomycota</taxon>
        <taxon>Agaricomycotina</taxon>
        <taxon>Agaricomycetes</taxon>
        <taxon>Gloeophyllales</taxon>
        <taxon>Gloeophyllaceae</taxon>
        <taxon>Neolentinus</taxon>
    </lineage>
</organism>
<evidence type="ECO:0000313" key="2">
    <source>
        <dbReference type="Proteomes" id="UP000076761"/>
    </source>
</evidence>
<evidence type="ECO:0000313" key="1">
    <source>
        <dbReference type="EMBL" id="KZT20024.1"/>
    </source>
</evidence>
<proteinExistence type="predicted"/>
<protein>
    <submittedName>
        <fullName evidence="1">Uncharacterized protein</fullName>
    </submittedName>
</protein>
<reference evidence="1 2" key="1">
    <citation type="journal article" date="2016" name="Mol. Biol. Evol.">
        <title>Comparative Genomics of Early-Diverging Mushroom-Forming Fungi Provides Insights into the Origins of Lignocellulose Decay Capabilities.</title>
        <authorList>
            <person name="Nagy L.G."/>
            <person name="Riley R."/>
            <person name="Tritt A."/>
            <person name="Adam C."/>
            <person name="Daum C."/>
            <person name="Floudas D."/>
            <person name="Sun H."/>
            <person name="Yadav J.S."/>
            <person name="Pangilinan J."/>
            <person name="Larsson K.H."/>
            <person name="Matsuura K."/>
            <person name="Barry K."/>
            <person name="Labutti K."/>
            <person name="Kuo R."/>
            <person name="Ohm R.A."/>
            <person name="Bhattacharya S.S."/>
            <person name="Shirouzu T."/>
            <person name="Yoshinaga Y."/>
            <person name="Martin F.M."/>
            <person name="Grigoriev I.V."/>
            <person name="Hibbett D.S."/>
        </authorList>
    </citation>
    <scope>NUCLEOTIDE SEQUENCE [LARGE SCALE GENOMIC DNA]</scope>
    <source>
        <strain evidence="1 2">HHB14362 ss-1</strain>
    </source>
</reference>